<protein>
    <submittedName>
        <fullName evidence="4">Uncharacterized protein</fullName>
    </submittedName>
</protein>
<dbReference type="CDD" id="cd05325">
    <property type="entry name" value="carb_red_sniffer_like_SDR_c"/>
    <property type="match status" value="1"/>
</dbReference>
<accession>A0A813IKP1</accession>
<evidence type="ECO:0000256" key="3">
    <source>
        <dbReference type="SAM" id="MobiDB-lite"/>
    </source>
</evidence>
<evidence type="ECO:0000313" key="5">
    <source>
        <dbReference type="Proteomes" id="UP000626109"/>
    </source>
</evidence>
<keyword evidence="2" id="KW-0560">Oxidoreductase</keyword>
<feature type="region of interest" description="Disordered" evidence="3">
    <location>
        <begin position="1"/>
        <end position="21"/>
    </location>
</feature>
<dbReference type="InterPro" id="IPR051468">
    <property type="entry name" value="Fungal_SecMetab_SDRs"/>
</dbReference>
<dbReference type="SUPFAM" id="SSF51735">
    <property type="entry name" value="NAD(P)-binding Rossmann-fold domains"/>
    <property type="match status" value="1"/>
</dbReference>
<evidence type="ECO:0000256" key="1">
    <source>
        <dbReference type="ARBA" id="ARBA00022857"/>
    </source>
</evidence>
<evidence type="ECO:0000313" key="4">
    <source>
        <dbReference type="EMBL" id="CAE8652400.1"/>
    </source>
</evidence>
<reference evidence="4" key="1">
    <citation type="submission" date="2021-02" db="EMBL/GenBank/DDBJ databases">
        <authorList>
            <person name="Dougan E. K."/>
            <person name="Rhodes N."/>
            <person name="Thang M."/>
            <person name="Chan C."/>
        </authorList>
    </citation>
    <scope>NUCLEOTIDE SEQUENCE</scope>
</reference>
<dbReference type="Gene3D" id="3.40.50.720">
    <property type="entry name" value="NAD(P)-binding Rossmann-like Domain"/>
    <property type="match status" value="1"/>
</dbReference>
<dbReference type="PANTHER" id="PTHR43544">
    <property type="entry name" value="SHORT-CHAIN DEHYDROGENASE/REDUCTASE"/>
    <property type="match status" value="1"/>
</dbReference>
<dbReference type="PANTHER" id="PTHR43544:SF7">
    <property type="entry name" value="NADB-LER2"/>
    <property type="match status" value="1"/>
</dbReference>
<gene>
    <name evidence="4" type="ORF">PGLA2088_LOCUS9675</name>
</gene>
<sequence>MDGPAAKKPRMGVNGTVGPEDSRHTKAAVLFRAAGYAEAGTEAVREFSEIHRQSEKCRWLENGFLQQFVKVGEQACRVCIYFPTQELQPHISIAGEDSLITHGAVDLWTWSGDSASAAPVHQRLLKGSRIVVPPGSVHCLRADARQGLVFHGLVEEDTFQKRSTDFQGLADWLFWMPSRFAGRTVLVTGANRGLGLGLAKAFTALGARVVACCRAPAKAEELLGLSPKPILIELDVASDTSVAALPEKLRDSGVCSLDYVINNAGIASPNHPYDPILQADPEVMKSVFNVNVIGTIMVTKACLPLLEMAESKCVVNLSSQLASIEHCYGGLQGHFGGICSYRISRAASNMAMRCFGGELREQGYVFIAMSPGHVDTDMGSSGGRKAPLTVEQSVAGMLSVIAHSSLEDNGKFLQYDGIELPW</sequence>
<keyword evidence="1" id="KW-0521">NADP</keyword>
<dbReference type="InterPro" id="IPR002347">
    <property type="entry name" value="SDR_fam"/>
</dbReference>
<dbReference type="InterPro" id="IPR036291">
    <property type="entry name" value="NAD(P)-bd_dom_sf"/>
</dbReference>
<dbReference type="EMBL" id="CAJNNW010010746">
    <property type="protein sequence ID" value="CAE8652400.1"/>
    <property type="molecule type" value="Genomic_DNA"/>
</dbReference>
<dbReference type="AlphaFoldDB" id="A0A813IKP1"/>
<evidence type="ECO:0000256" key="2">
    <source>
        <dbReference type="ARBA" id="ARBA00023002"/>
    </source>
</evidence>
<name>A0A813IKP1_POLGL</name>
<dbReference type="Pfam" id="PF00106">
    <property type="entry name" value="adh_short"/>
    <property type="match status" value="1"/>
</dbReference>
<proteinExistence type="predicted"/>
<organism evidence="4 5">
    <name type="scientific">Polarella glacialis</name>
    <name type="common">Dinoflagellate</name>
    <dbReference type="NCBI Taxonomy" id="89957"/>
    <lineage>
        <taxon>Eukaryota</taxon>
        <taxon>Sar</taxon>
        <taxon>Alveolata</taxon>
        <taxon>Dinophyceae</taxon>
        <taxon>Suessiales</taxon>
        <taxon>Suessiaceae</taxon>
        <taxon>Polarella</taxon>
    </lineage>
</organism>
<comment type="caution">
    <text evidence="4">The sequence shown here is derived from an EMBL/GenBank/DDBJ whole genome shotgun (WGS) entry which is preliminary data.</text>
</comment>
<dbReference type="PRINTS" id="PR00081">
    <property type="entry name" value="GDHRDH"/>
</dbReference>
<dbReference type="GO" id="GO:0005737">
    <property type="term" value="C:cytoplasm"/>
    <property type="evidence" value="ECO:0007669"/>
    <property type="project" value="TreeGrafter"/>
</dbReference>
<dbReference type="GO" id="GO:0016491">
    <property type="term" value="F:oxidoreductase activity"/>
    <property type="evidence" value="ECO:0007669"/>
    <property type="project" value="UniProtKB-KW"/>
</dbReference>
<dbReference type="Proteomes" id="UP000626109">
    <property type="component" value="Unassembled WGS sequence"/>
</dbReference>